<dbReference type="SUPFAM" id="SSF52833">
    <property type="entry name" value="Thioredoxin-like"/>
    <property type="match status" value="1"/>
</dbReference>
<gene>
    <name evidence="1" type="ORF">XD72_0197</name>
    <name evidence="2" type="ORF">XE07_0553</name>
</gene>
<evidence type="ECO:0000313" key="3">
    <source>
        <dbReference type="Proteomes" id="UP000053961"/>
    </source>
</evidence>
<name>A0A101FW61_9EURY</name>
<accession>A0A101FW61</accession>
<sequence>MSSIKAKNLTSLTLTFILLTSILFPVVSASGGAEHPVGSGPKEWWIEYPAQHSNAGSAVDHPSWALDLLEEKAVLVFIHKNNCPSCAVQEPDIKKVLEELGDETAYRDLLIDNGDQKAWEGINIYDPNGGVMTYVPVTIFLTLVSGPSGEAEVAWHSVTGYSGERQIRSYLNDAIALYEENSAKWDR</sequence>
<dbReference type="PATRIC" id="fig|301375.6.peg.1456"/>
<dbReference type="Proteomes" id="UP000057043">
    <property type="component" value="Unassembled WGS sequence"/>
</dbReference>
<comment type="caution">
    <text evidence="1">The sequence shown here is derived from an EMBL/GenBank/DDBJ whole genome shotgun (WGS) entry which is preliminary data.</text>
</comment>
<protein>
    <recommendedName>
        <fullName evidence="5">Thioredoxin family protein</fullName>
    </recommendedName>
</protein>
<evidence type="ECO:0000313" key="2">
    <source>
        <dbReference type="EMBL" id="KUK97168.1"/>
    </source>
</evidence>
<dbReference type="Proteomes" id="UP000053961">
    <property type="component" value="Unassembled WGS sequence"/>
</dbReference>
<reference evidence="2" key="1">
    <citation type="journal article" date="2015" name="MBio">
        <title>Genome-resolved metagenomic analysis reveals roles for candidate phyla and other microbial community members in biogeochemical transformations in oil reservoirs.</title>
        <authorList>
            <person name="Hu P."/>
            <person name="Tom L."/>
            <person name="Singh A."/>
            <person name="Thomas B.C."/>
            <person name="Baker B.J."/>
            <person name="Piceno Y.M."/>
            <person name="Andersen G.L."/>
            <person name="Banfield J.F."/>
        </authorList>
    </citation>
    <scope>NUCLEOTIDE SEQUENCE [LARGE SCALE GENOMIC DNA]</scope>
    <source>
        <strain evidence="2">56_747</strain>
    </source>
</reference>
<dbReference type="InterPro" id="IPR017937">
    <property type="entry name" value="Thioredoxin_CS"/>
</dbReference>
<evidence type="ECO:0000313" key="1">
    <source>
        <dbReference type="EMBL" id="KUK45419.1"/>
    </source>
</evidence>
<dbReference type="EMBL" id="LGHB01000004">
    <property type="protein sequence ID" value="KUK97168.1"/>
    <property type="molecule type" value="Genomic_DNA"/>
</dbReference>
<dbReference type="InterPro" id="IPR036249">
    <property type="entry name" value="Thioredoxin-like_sf"/>
</dbReference>
<reference evidence="3 4" key="2">
    <citation type="journal article" date="2015" name="MBio">
        <title>Genome-Resolved Metagenomic Analysis Reveals Roles for Candidate Phyla and Other Microbial Community Members in Biogeochemical Transformations in Oil Reservoirs.</title>
        <authorList>
            <person name="Hu P."/>
            <person name="Tom L."/>
            <person name="Singh A."/>
            <person name="Thomas B.C."/>
            <person name="Baker B.J."/>
            <person name="Piceno Y.M."/>
            <person name="Andersen G.L."/>
            <person name="Banfield J.F."/>
        </authorList>
    </citation>
    <scope>NUCLEOTIDE SEQUENCE [LARGE SCALE GENOMIC DNA]</scope>
    <source>
        <strain evidence="1">57_489</strain>
    </source>
</reference>
<dbReference type="EMBL" id="LGFT01000003">
    <property type="protein sequence ID" value="KUK45419.1"/>
    <property type="molecule type" value="Genomic_DNA"/>
</dbReference>
<proteinExistence type="predicted"/>
<evidence type="ECO:0000313" key="4">
    <source>
        <dbReference type="Proteomes" id="UP000057043"/>
    </source>
</evidence>
<evidence type="ECO:0008006" key="5">
    <source>
        <dbReference type="Google" id="ProtNLM"/>
    </source>
</evidence>
<dbReference type="PROSITE" id="PS00194">
    <property type="entry name" value="THIOREDOXIN_1"/>
    <property type="match status" value="1"/>
</dbReference>
<organism evidence="1 4">
    <name type="scientific">Methanothrix harundinacea</name>
    <dbReference type="NCBI Taxonomy" id="301375"/>
    <lineage>
        <taxon>Archaea</taxon>
        <taxon>Methanobacteriati</taxon>
        <taxon>Methanobacteriota</taxon>
        <taxon>Stenosarchaea group</taxon>
        <taxon>Methanomicrobia</taxon>
        <taxon>Methanotrichales</taxon>
        <taxon>Methanotrichaceae</taxon>
        <taxon>Methanothrix</taxon>
    </lineage>
</organism>
<dbReference type="AlphaFoldDB" id="A0A101FW61"/>